<evidence type="ECO:0000313" key="3">
    <source>
        <dbReference type="Proteomes" id="UP001177023"/>
    </source>
</evidence>
<evidence type="ECO:0000256" key="1">
    <source>
        <dbReference type="SAM" id="MobiDB-lite"/>
    </source>
</evidence>
<feature type="region of interest" description="Disordered" evidence="1">
    <location>
        <begin position="290"/>
        <end position="309"/>
    </location>
</feature>
<feature type="non-terminal residue" evidence="2">
    <location>
        <position position="309"/>
    </location>
</feature>
<gene>
    <name evidence="2" type="ORF">MSPICULIGERA_LOCUS17575</name>
</gene>
<comment type="caution">
    <text evidence="2">The sequence shown here is derived from an EMBL/GenBank/DDBJ whole genome shotgun (WGS) entry which is preliminary data.</text>
</comment>
<dbReference type="AlphaFoldDB" id="A0AA36D3F7"/>
<dbReference type="Proteomes" id="UP001177023">
    <property type="component" value="Unassembled WGS sequence"/>
</dbReference>
<reference evidence="2" key="1">
    <citation type="submission" date="2023-06" db="EMBL/GenBank/DDBJ databases">
        <authorList>
            <person name="Delattre M."/>
        </authorList>
    </citation>
    <scope>NUCLEOTIDE SEQUENCE</scope>
    <source>
        <strain evidence="2">AF72</strain>
    </source>
</reference>
<accession>A0AA36D3F7</accession>
<organism evidence="2 3">
    <name type="scientific">Mesorhabditis spiculigera</name>
    <dbReference type="NCBI Taxonomy" id="96644"/>
    <lineage>
        <taxon>Eukaryota</taxon>
        <taxon>Metazoa</taxon>
        <taxon>Ecdysozoa</taxon>
        <taxon>Nematoda</taxon>
        <taxon>Chromadorea</taxon>
        <taxon>Rhabditida</taxon>
        <taxon>Rhabditina</taxon>
        <taxon>Rhabditomorpha</taxon>
        <taxon>Rhabditoidea</taxon>
        <taxon>Rhabditidae</taxon>
        <taxon>Mesorhabditinae</taxon>
        <taxon>Mesorhabditis</taxon>
    </lineage>
</organism>
<name>A0AA36D3F7_9BILA</name>
<dbReference type="EMBL" id="CATQJA010002656">
    <property type="protein sequence ID" value="CAJ0579355.1"/>
    <property type="molecule type" value="Genomic_DNA"/>
</dbReference>
<keyword evidence="3" id="KW-1185">Reference proteome</keyword>
<evidence type="ECO:0000313" key="2">
    <source>
        <dbReference type="EMBL" id="CAJ0579355.1"/>
    </source>
</evidence>
<proteinExistence type="predicted"/>
<sequence length="309" mass="35475">MFGLQATVSYADESSIKLPIYGQPQAYRHRQLRVYQLVGATRTTPREDHLPWKKLRRAVQQCGHNTAFFYTCGRQTMPLWSTSLQDDDKHDSCRLLVKYDYGDDIRCGHYYLFYFIDFRRIHSQKLGRREHLDRQVSGFLQAARANCCFRPERSDIDNCMLPPRIQQPSSSTSVMTPTAGCKASTLKRSSTTPLDMKLHHASSLKRRRFKRSSSRTTPCGWSAVAVPFAFVASLASRLLRDESLLDEADTPARLHEPPAKLHAILRLMDHYLGRREPFNRQVHQFVRLLATSSKPPPHQSASDKSMLPL</sequence>
<protein>
    <submittedName>
        <fullName evidence="2">Uncharacterized protein</fullName>
    </submittedName>
</protein>